<feature type="domain" description="Methyl-accepting transducer" evidence="6">
    <location>
        <begin position="231"/>
        <end position="467"/>
    </location>
</feature>
<feature type="transmembrane region" description="Helical" evidence="5">
    <location>
        <begin position="28"/>
        <end position="47"/>
    </location>
</feature>
<evidence type="ECO:0000259" key="6">
    <source>
        <dbReference type="PROSITE" id="PS50111"/>
    </source>
</evidence>
<dbReference type="PRINTS" id="PR00260">
    <property type="entry name" value="CHEMTRNSDUCR"/>
</dbReference>
<dbReference type="PANTHER" id="PTHR32089">
    <property type="entry name" value="METHYL-ACCEPTING CHEMOTAXIS PROTEIN MCPB"/>
    <property type="match status" value="1"/>
</dbReference>
<evidence type="ECO:0000256" key="1">
    <source>
        <dbReference type="ARBA" id="ARBA00023224"/>
    </source>
</evidence>
<dbReference type="InterPro" id="IPR024096">
    <property type="entry name" value="NO_sig/Golgi_transp_ligand-bd"/>
</dbReference>
<evidence type="ECO:0000256" key="5">
    <source>
        <dbReference type="SAM" id="Phobius"/>
    </source>
</evidence>
<dbReference type="InterPro" id="IPR035965">
    <property type="entry name" value="PAS-like_dom_sf"/>
</dbReference>
<dbReference type="SMART" id="SM00091">
    <property type="entry name" value="PAS"/>
    <property type="match status" value="1"/>
</dbReference>
<name>A0ABM8AXG3_9BACT</name>
<proteinExistence type="inferred from homology"/>
<dbReference type="InterPro" id="IPR011644">
    <property type="entry name" value="Heme_NO-bd"/>
</dbReference>
<reference evidence="7 8" key="1">
    <citation type="submission" date="2022-08" db="EMBL/GenBank/DDBJ databases">
        <title>Genome Sequence of the sulphate-reducing bacterium, Pseudodesulfovibrio sp. SYK.</title>
        <authorList>
            <person name="Kondo R."/>
            <person name="Kataoka T."/>
        </authorList>
    </citation>
    <scope>NUCLEOTIDE SEQUENCE [LARGE SCALE GENOMIC DNA]</scope>
    <source>
        <strain evidence="7 8">SYK</strain>
    </source>
</reference>
<dbReference type="InterPro" id="IPR004090">
    <property type="entry name" value="Chemotax_Me-accpt_rcpt"/>
</dbReference>
<dbReference type="EMBL" id="AP026709">
    <property type="protein sequence ID" value="BDQ36001.1"/>
    <property type="molecule type" value="Genomic_DNA"/>
</dbReference>
<sequence>MFIGPVGMIICGVALCGIFAAATAIGGWLAYGIGVLCVLAITSLVGFMHSKYRKRMKGVLEEIVNCRLLDADIAGEFGGALGQCAEAMCAVQKQADFFEGAFHELGSPALVCDSDGRIILASQAMLEMVRKRAEQVVGKTVSQALYSQNGVSLTEKALKLGKPRVDSVDLVLWDKREISVQLFISFIHDREGVIVGAATSFIDMTEQVENHRKIQQQQKRMTQAGERISSLAEHVASATELLSASADDQAQGAQKQRKQTSAVALSMENMTETVIEVARNATATRGAADEANTSATEGVAMVDKAVVAINQVSNEAVELEQEVGKLNMQAGEIGQIISVINDIADQTNLLALNAAIEAARAGEAGRGFAVVADEVRKLAEKTMDATREVESAIGMIQTRSQKATTSMRATAKQVAESTDLSNKAGETLQQIMVSIQDMVERVAEIATAAEQQSAAAEEVMHSVEEIAVIAEDADEAAGQAANATRDMAELARDLLSVSQEFRDGDGDMALRESESEMKGVLPLIAQKYVLREYGESLHAGMLKSMGNPVFLSTESYPDQVLMQMAEFVSKSVGVKSRDFFLGLGKFSVEQFNKMYPGHFRDESLKDFYLRMNDVHSQLTKTQPGIKPPKFTYEDKGDILFMNYRSGRGLFHYFEGILLGSAQFKGEKVNVVIKPFDEETARAEISFLGKV</sequence>
<dbReference type="InterPro" id="IPR000014">
    <property type="entry name" value="PAS"/>
</dbReference>
<dbReference type="CDD" id="cd00130">
    <property type="entry name" value="PAS"/>
    <property type="match status" value="1"/>
</dbReference>
<evidence type="ECO:0000256" key="4">
    <source>
        <dbReference type="SAM" id="Coils"/>
    </source>
</evidence>
<dbReference type="PANTHER" id="PTHR32089:SF112">
    <property type="entry name" value="LYSOZYME-LIKE PROTEIN-RELATED"/>
    <property type="match status" value="1"/>
</dbReference>
<keyword evidence="5" id="KW-0812">Transmembrane</keyword>
<gene>
    <name evidence="7" type="ORF">SYK_03610</name>
</gene>
<keyword evidence="4" id="KW-0175">Coiled coil</keyword>
<protein>
    <recommendedName>
        <fullName evidence="6">Methyl-accepting transducer domain-containing protein</fullName>
    </recommendedName>
</protein>
<dbReference type="SUPFAM" id="SSF58104">
    <property type="entry name" value="Methyl-accepting chemotaxis protein (MCP) signaling domain"/>
    <property type="match status" value="1"/>
</dbReference>
<dbReference type="Gene3D" id="1.10.287.950">
    <property type="entry name" value="Methyl-accepting chemotaxis protein"/>
    <property type="match status" value="1"/>
</dbReference>
<feature type="transmembrane region" description="Helical" evidence="5">
    <location>
        <begin position="5"/>
        <end position="22"/>
    </location>
</feature>
<keyword evidence="8" id="KW-1185">Reference proteome</keyword>
<dbReference type="Gene3D" id="3.30.450.20">
    <property type="entry name" value="PAS domain"/>
    <property type="match status" value="1"/>
</dbReference>
<keyword evidence="5" id="KW-0472">Membrane</keyword>
<dbReference type="Pfam" id="PF07700">
    <property type="entry name" value="HNOB"/>
    <property type="match status" value="1"/>
</dbReference>
<evidence type="ECO:0000313" key="8">
    <source>
        <dbReference type="Proteomes" id="UP001317742"/>
    </source>
</evidence>
<feature type="coiled-coil region" evidence="4">
    <location>
        <begin position="302"/>
        <end position="329"/>
    </location>
</feature>
<comment type="similarity">
    <text evidence="2">Belongs to the methyl-accepting chemotaxis (MCP) protein family.</text>
</comment>
<dbReference type="CDD" id="cd11386">
    <property type="entry name" value="MCP_signal"/>
    <property type="match status" value="1"/>
</dbReference>
<evidence type="ECO:0000256" key="3">
    <source>
        <dbReference type="PROSITE-ProRule" id="PRU00284"/>
    </source>
</evidence>
<dbReference type="Proteomes" id="UP001317742">
    <property type="component" value="Chromosome"/>
</dbReference>
<dbReference type="InterPro" id="IPR004089">
    <property type="entry name" value="MCPsignal_dom"/>
</dbReference>
<dbReference type="InterPro" id="IPR038158">
    <property type="entry name" value="H-NOX_domain_sf"/>
</dbReference>
<feature type="coiled-coil region" evidence="4">
    <location>
        <begin position="473"/>
        <end position="500"/>
    </location>
</feature>
<dbReference type="Pfam" id="PF13426">
    <property type="entry name" value="PAS_9"/>
    <property type="match status" value="1"/>
</dbReference>
<dbReference type="PROSITE" id="PS50111">
    <property type="entry name" value="CHEMOTAXIS_TRANSDUC_2"/>
    <property type="match status" value="1"/>
</dbReference>
<evidence type="ECO:0000313" key="7">
    <source>
        <dbReference type="EMBL" id="BDQ36001.1"/>
    </source>
</evidence>
<dbReference type="SUPFAM" id="SSF55785">
    <property type="entry name" value="PYP-like sensor domain (PAS domain)"/>
    <property type="match status" value="1"/>
</dbReference>
<dbReference type="Pfam" id="PF00015">
    <property type="entry name" value="MCPsignal"/>
    <property type="match status" value="1"/>
</dbReference>
<evidence type="ECO:0000256" key="2">
    <source>
        <dbReference type="ARBA" id="ARBA00029447"/>
    </source>
</evidence>
<keyword evidence="1 3" id="KW-0807">Transducer</keyword>
<dbReference type="NCBIfam" id="TIGR00229">
    <property type="entry name" value="sensory_box"/>
    <property type="match status" value="1"/>
</dbReference>
<accession>A0ABM8AXG3</accession>
<dbReference type="SMART" id="SM00283">
    <property type="entry name" value="MA"/>
    <property type="match status" value="1"/>
</dbReference>
<dbReference type="Gene3D" id="3.90.1520.10">
    <property type="entry name" value="H-NOX domain"/>
    <property type="match status" value="1"/>
</dbReference>
<keyword evidence="5" id="KW-1133">Transmembrane helix</keyword>
<organism evidence="7 8">
    <name type="scientific">Pseudodesulfovibrio nedwellii</name>
    <dbReference type="NCBI Taxonomy" id="2973072"/>
    <lineage>
        <taxon>Bacteria</taxon>
        <taxon>Pseudomonadati</taxon>
        <taxon>Thermodesulfobacteriota</taxon>
        <taxon>Desulfovibrionia</taxon>
        <taxon>Desulfovibrionales</taxon>
        <taxon>Desulfovibrionaceae</taxon>
    </lineage>
</organism>
<dbReference type="SUPFAM" id="SSF111126">
    <property type="entry name" value="Ligand-binding domain in the NO signalling and Golgi transport"/>
    <property type="match status" value="1"/>
</dbReference>
<dbReference type="RefSeq" id="WP_281761929.1">
    <property type="nucleotide sequence ID" value="NZ_AP026709.1"/>
</dbReference>